<keyword evidence="9" id="KW-0663">Pyridoxal phosphate</keyword>
<comment type="catalytic activity">
    <reaction evidence="11">
        <text>L-isoleucine + 2-oxoglutarate = (S)-3-methyl-2-oxopentanoate + L-glutamate</text>
        <dbReference type="Rhea" id="RHEA:24801"/>
        <dbReference type="ChEBI" id="CHEBI:16810"/>
        <dbReference type="ChEBI" id="CHEBI:29985"/>
        <dbReference type="ChEBI" id="CHEBI:35146"/>
        <dbReference type="ChEBI" id="CHEBI:58045"/>
        <dbReference type="EC" id="2.6.1.42"/>
    </reaction>
</comment>
<dbReference type="SUPFAM" id="SSF56752">
    <property type="entry name" value="D-aminoacid aminotransferase-like PLP-dependent enzymes"/>
    <property type="match status" value="1"/>
</dbReference>
<evidence type="ECO:0000256" key="8">
    <source>
        <dbReference type="ARBA" id="ARBA00022679"/>
    </source>
</evidence>
<dbReference type="Pfam" id="PF01063">
    <property type="entry name" value="Aminotran_4"/>
    <property type="match status" value="1"/>
</dbReference>
<organism evidence="13">
    <name type="scientific">marine sediment metagenome</name>
    <dbReference type="NCBI Taxonomy" id="412755"/>
    <lineage>
        <taxon>unclassified sequences</taxon>
        <taxon>metagenomes</taxon>
        <taxon>ecological metagenomes</taxon>
    </lineage>
</organism>
<reference evidence="13" key="1">
    <citation type="journal article" date="2014" name="Front. Microbiol.">
        <title>High frequency of phylogenetically diverse reductive dehalogenase-homologous genes in deep subseafloor sedimentary metagenomes.</title>
        <authorList>
            <person name="Kawai M."/>
            <person name="Futagami T."/>
            <person name="Toyoda A."/>
            <person name="Takaki Y."/>
            <person name="Nishi S."/>
            <person name="Hori S."/>
            <person name="Arai W."/>
            <person name="Tsubouchi T."/>
            <person name="Morono Y."/>
            <person name="Uchiyama I."/>
            <person name="Ito T."/>
            <person name="Fujiyama A."/>
            <person name="Inagaki F."/>
            <person name="Takami H."/>
        </authorList>
    </citation>
    <scope>NUCLEOTIDE SEQUENCE</scope>
    <source>
        <strain evidence="13">Expedition CK06-06</strain>
    </source>
</reference>
<dbReference type="FunFam" id="3.20.10.10:FF:000002">
    <property type="entry name" value="D-alanine aminotransferase"/>
    <property type="match status" value="1"/>
</dbReference>
<dbReference type="EC" id="2.6.1.42" evidence="6"/>
<comment type="pathway">
    <text evidence="4">Amino-acid biosynthesis; L-leucine biosynthesis; L-leucine from 3-methyl-2-oxobutanoate: step 4/4.</text>
</comment>
<evidence type="ECO:0000256" key="2">
    <source>
        <dbReference type="ARBA" id="ARBA00004824"/>
    </source>
</evidence>
<dbReference type="CDD" id="cd00449">
    <property type="entry name" value="PLPDE_IV"/>
    <property type="match status" value="1"/>
</dbReference>
<evidence type="ECO:0000256" key="4">
    <source>
        <dbReference type="ARBA" id="ARBA00005072"/>
    </source>
</evidence>
<dbReference type="InterPro" id="IPR036038">
    <property type="entry name" value="Aminotransferase-like"/>
</dbReference>
<dbReference type="Gene3D" id="3.30.470.10">
    <property type="match status" value="1"/>
</dbReference>
<dbReference type="EMBL" id="BARS01003587">
    <property type="protein sequence ID" value="GAF84462.1"/>
    <property type="molecule type" value="Genomic_DNA"/>
</dbReference>
<evidence type="ECO:0000256" key="10">
    <source>
        <dbReference type="ARBA" id="ARBA00048212"/>
    </source>
</evidence>
<keyword evidence="7" id="KW-0032">Aminotransferase</keyword>
<dbReference type="GO" id="GO:0008652">
    <property type="term" value="P:amino acid biosynthetic process"/>
    <property type="evidence" value="ECO:0007669"/>
    <property type="project" value="UniProtKB-ARBA"/>
</dbReference>
<dbReference type="AlphaFoldDB" id="X0T8H1"/>
<comment type="similarity">
    <text evidence="5">Belongs to the class-IV pyridoxal-phosphate-dependent aminotransferase family.</text>
</comment>
<comment type="pathway">
    <text evidence="3">Amino-acid biosynthesis; L-valine biosynthesis; L-valine from pyruvate: step 4/4.</text>
</comment>
<gene>
    <name evidence="13" type="ORF">S01H1_06953</name>
</gene>
<evidence type="ECO:0000256" key="12">
    <source>
        <dbReference type="ARBA" id="ARBA00049229"/>
    </source>
</evidence>
<dbReference type="PANTHER" id="PTHR42743:SF11">
    <property type="entry name" value="AMINODEOXYCHORISMATE LYASE"/>
    <property type="match status" value="1"/>
</dbReference>
<evidence type="ECO:0000313" key="13">
    <source>
        <dbReference type="EMBL" id="GAF84462.1"/>
    </source>
</evidence>
<dbReference type="InterPro" id="IPR001544">
    <property type="entry name" value="Aminotrans_IV"/>
</dbReference>
<dbReference type="GO" id="GO:0046394">
    <property type="term" value="P:carboxylic acid biosynthetic process"/>
    <property type="evidence" value="ECO:0007669"/>
    <property type="project" value="UniProtKB-ARBA"/>
</dbReference>
<name>X0T8H1_9ZZZZ</name>
<comment type="caution">
    <text evidence="13">The sequence shown here is derived from an EMBL/GenBank/DDBJ whole genome shotgun (WGS) entry which is preliminary data.</text>
</comment>
<evidence type="ECO:0000256" key="5">
    <source>
        <dbReference type="ARBA" id="ARBA00009320"/>
    </source>
</evidence>
<protein>
    <recommendedName>
        <fullName evidence="6">branched-chain-amino-acid transaminase</fullName>
        <ecNumber evidence="6">2.6.1.42</ecNumber>
    </recommendedName>
</protein>
<dbReference type="PANTHER" id="PTHR42743">
    <property type="entry name" value="AMINO-ACID AMINOTRANSFERASE"/>
    <property type="match status" value="1"/>
</dbReference>
<comment type="catalytic activity">
    <reaction evidence="10">
        <text>L-valine + 2-oxoglutarate = 3-methyl-2-oxobutanoate + L-glutamate</text>
        <dbReference type="Rhea" id="RHEA:24813"/>
        <dbReference type="ChEBI" id="CHEBI:11851"/>
        <dbReference type="ChEBI" id="CHEBI:16810"/>
        <dbReference type="ChEBI" id="CHEBI:29985"/>
        <dbReference type="ChEBI" id="CHEBI:57762"/>
        <dbReference type="EC" id="2.6.1.42"/>
    </reaction>
</comment>
<dbReference type="InterPro" id="IPR043132">
    <property type="entry name" value="BCAT-like_C"/>
</dbReference>
<evidence type="ECO:0000256" key="11">
    <source>
        <dbReference type="ARBA" id="ARBA00048798"/>
    </source>
</evidence>
<sequence>MSEAFHGAEYCWMNGEVVETGRALVSAMEPIYLGIFEGIKAYVGRDVLGEGKLNIFGWKPHIDRLWRSAAVNGITMPYTKEEMLEATRRAIKANGFKTNVYIQPRIWPKAGTGRYLAKEFHVVVPTWKFDTLLGKDNPRFREERRYMVSSWRRISSDALPSQVKSWANYANSGLAIREAARLGYDGAIFLDSRGFVSEGTGACLMTVRDVKVVTPPVTASILESVTRGRLIEFIAEDLGIPVEVRDFTRVELYAADEVFLCGTGAEVTPITSIDDLKIGEEYPGPVTAKIAGYYSEILAGNVGERLEWLTPV</sequence>
<dbReference type="InterPro" id="IPR005785">
    <property type="entry name" value="B_amino_transI"/>
</dbReference>
<dbReference type="InterPro" id="IPR043131">
    <property type="entry name" value="BCAT-like_N"/>
</dbReference>
<dbReference type="GO" id="GO:0009081">
    <property type="term" value="P:branched-chain amino acid metabolic process"/>
    <property type="evidence" value="ECO:0007669"/>
    <property type="project" value="InterPro"/>
</dbReference>
<comment type="pathway">
    <text evidence="2">Amino-acid biosynthesis; L-isoleucine biosynthesis; L-isoleucine from 2-oxobutanoate: step 4/4.</text>
</comment>
<evidence type="ECO:0000256" key="3">
    <source>
        <dbReference type="ARBA" id="ARBA00004931"/>
    </source>
</evidence>
<keyword evidence="8" id="KW-0808">Transferase</keyword>
<comment type="catalytic activity">
    <reaction evidence="12">
        <text>L-leucine + 2-oxoglutarate = 4-methyl-2-oxopentanoate + L-glutamate</text>
        <dbReference type="Rhea" id="RHEA:18321"/>
        <dbReference type="ChEBI" id="CHEBI:16810"/>
        <dbReference type="ChEBI" id="CHEBI:17865"/>
        <dbReference type="ChEBI" id="CHEBI:29985"/>
        <dbReference type="ChEBI" id="CHEBI:57427"/>
        <dbReference type="EC" id="2.6.1.42"/>
    </reaction>
</comment>
<evidence type="ECO:0000256" key="1">
    <source>
        <dbReference type="ARBA" id="ARBA00001933"/>
    </source>
</evidence>
<dbReference type="Gene3D" id="3.20.10.10">
    <property type="entry name" value="D-amino Acid Aminotransferase, subunit A, domain 2"/>
    <property type="match status" value="1"/>
</dbReference>
<accession>X0T8H1</accession>
<comment type="cofactor">
    <cofactor evidence="1">
        <name>pyridoxal 5'-phosphate</name>
        <dbReference type="ChEBI" id="CHEBI:597326"/>
    </cofactor>
</comment>
<dbReference type="NCBIfam" id="TIGR01122">
    <property type="entry name" value="ilvE_I"/>
    <property type="match status" value="1"/>
</dbReference>
<dbReference type="InterPro" id="IPR050571">
    <property type="entry name" value="Class-IV_PLP-Dep_Aminotrnsfr"/>
</dbReference>
<proteinExistence type="inferred from homology"/>
<evidence type="ECO:0000256" key="6">
    <source>
        <dbReference type="ARBA" id="ARBA00013053"/>
    </source>
</evidence>
<evidence type="ECO:0000256" key="9">
    <source>
        <dbReference type="ARBA" id="ARBA00022898"/>
    </source>
</evidence>
<evidence type="ECO:0000256" key="7">
    <source>
        <dbReference type="ARBA" id="ARBA00022576"/>
    </source>
</evidence>
<dbReference type="GO" id="GO:0004084">
    <property type="term" value="F:branched-chain-amino-acid transaminase activity"/>
    <property type="evidence" value="ECO:0007669"/>
    <property type="project" value="UniProtKB-EC"/>
</dbReference>